<dbReference type="Pfam" id="PF12969">
    <property type="entry name" value="DUF3857"/>
    <property type="match status" value="1"/>
</dbReference>
<dbReference type="Proteomes" id="UP000494261">
    <property type="component" value="Unassembled WGS sequence"/>
</dbReference>
<reference evidence="3 4" key="1">
    <citation type="submission" date="2019-09" db="EMBL/GenBank/DDBJ databases">
        <authorList>
            <person name="Depoorter E."/>
        </authorList>
    </citation>
    <scope>NUCLEOTIDE SEQUENCE [LARGE SCALE GENOMIC DNA]</scope>
    <source>
        <strain evidence="3">LMG 13014</strain>
    </source>
</reference>
<dbReference type="Gene3D" id="3.10.620.30">
    <property type="match status" value="1"/>
</dbReference>
<name>A0A6P2SCF2_9BURK</name>
<accession>A0A6P2SCF2</accession>
<organism evidence="3 4">
    <name type="scientific">Burkholderia aenigmatica</name>
    <dbReference type="NCBI Taxonomy" id="2015348"/>
    <lineage>
        <taxon>Bacteria</taxon>
        <taxon>Pseudomonadati</taxon>
        <taxon>Pseudomonadota</taxon>
        <taxon>Betaproteobacteria</taxon>
        <taxon>Burkholderiales</taxon>
        <taxon>Burkholderiaceae</taxon>
        <taxon>Burkholderia</taxon>
        <taxon>Burkholderia cepacia complex</taxon>
    </lineage>
</organism>
<gene>
    <name evidence="3" type="ORF">BLA13014_06879</name>
</gene>
<evidence type="ECO:0000313" key="3">
    <source>
        <dbReference type="EMBL" id="VWC40915.1"/>
    </source>
</evidence>
<proteinExistence type="predicted"/>
<dbReference type="InterPro" id="IPR024618">
    <property type="entry name" value="DUF3857"/>
</dbReference>
<evidence type="ECO:0000259" key="1">
    <source>
        <dbReference type="Pfam" id="PF01841"/>
    </source>
</evidence>
<dbReference type="Gene3D" id="2.60.40.3140">
    <property type="match status" value="1"/>
</dbReference>
<dbReference type="InterPro" id="IPR038765">
    <property type="entry name" value="Papain-like_cys_pep_sf"/>
</dbReference>
<dbReference type="EMBL" id="CABVQC010000070">
    <property type="protein sequence ID" value="VWC40915.1"/>
    <property type="molecule type" value="Genomic_DNA"/>
</dbReference>
<feature type="domain" description="DUF3857" evidence="2">
    <location>
        <begin position="85"/>
        <end position="249"/>
    </location>
</feature>
<feature type="domain" description="Transglutaminase-like" evidence="1">
    <location>
        <begin position="298"/>
        <end position="374"/>
    </location>
</feature>
<evidence type="ECO:0000259" key="2">
    <source>
        <dbReference type="Pfam" id="PF12969"/>
    </source>
</evidence>
<dbReference type="AlphaFoldDB" id="A0A6P2SCF2"/>
<sequence length="664" mass="71833">MCASCGSNRPRRRVTLAPGNERAESFDVVLFPSRWTGRLLACAIAIGAGAGAAVADVRDPGNALDTGTDAPVTIVSDVHEFVIQHDGSLDEHDDSTLRANNASGIDAVAQRYVWFDKNLEKVDLLAAETIDRDGVAHPVGADGIRDVQEPRSAGAPTFQDGLLRTVVFPGVEAGSSTRVAFRKTRTKPVNRGYFGYTVEPSREPVGSQRLIFDVPADMPLYADARGYVALPPVTANGRTRYEFDYRHGPYDRIENGAVGYATYGDRLVVSTLPDYAAFAVRYRNAAVDPGTDDPAVAQLAHTLTADAADPRDKARILYDWVQANIRYVGLFLGETAAAPHRVTDILRNRYGDCKDHVALFGALLAAVGIRSEPVLLNLGSVYTLPSVPGYGSGAINHAITWLPDLALYADTTTAGIAFGYLPPIVMDRPALLVDTGVLSRTPATQPRGRIARVEIDAAGPGATRFHAYVEDDGWTAELERNLFRRATPDLIAQLANDRLRQSGLRGRAQLSTSDRRVTDGPFDVTVSGTLDHFVWPDGTTALPALSSLTGGIATQVERWLAEPVRTQPWGCIGGTFDETGQIALPADVAVTDLPADTAVHDRFIDFTSHYVFDAAARVVQVTRRMTADFGRQVCTPDEFTALRASLEHIERDTQAQIVVRAKGR</sequence>
<evidence type="ECO:0000313" key="4">
    <source>
        <dbReference type="Proteomes" id="UP000494261"/>
    </source>
</evidence>
<dbReference type="SUPFAM" id="SSF54001">
    <property type="entry name" value="Cysteine proteinases"/>
    <property type="match status" value="1"/>
</dbReference>
<protein>
    <submittedName>
        <fullName evidence="3">Membrane protein</fullName>
    </submittedName>
</protein>
<dbReference type="Pfam" id="PF01841">
    <property type="entry name" value="Transglut_core"/>
    <property type="match status" value="1"/>
</dbReference>
<dbReference type="InterPro" id="IPR002931">
    <property type="entry name" value="Transglutaminase-like"/>
</dbReference>